<dbReference type="InterPro" id="IPR047057">
    <property type="entry name" value="MerR_fam"/>
</dbReference>
<evidence type="ECO:0000259" key="5">
    <source>
        <dbReference type="PROSITE" id="PS50937"/>
    </source>
</evidence>
<name>A0A6I6HLY1_VARPD</name>
<feature type="domain" description="HTH merR-type" evidence="5">
    <location>
        <begin position="1"/>
        <end position="71"/>
    </location>
</feature>
<dbReference type="RefSeq" id="WP_157615434.1">
    <property type="nucleotide sequence ID" value="NZ_CP046622.1"/>
</dbReference>
<keyword evidence="1" id="KW-0678">Repressor</keyword>
<dbReference type="EMBL" id="CP046622">
    <property type="protein sequence ID" value="QGW83928.1"/>
    <property type="molecule type" value="Genomic_DNA"/>
</dbReference>
<dbReference type="Pfam" id="PF07739">
    <property type="entry name" value="TipAS"/>
    <property type="match status" value="1"/>
</dbReference>
<keyword evidence="2" id="KW-0805">Transcription regulation</keyword>
<reference evidence="6 7" key="1">
    <citation type="submission" date="2019-12" db="EMBL/GenBank/DDBJ databases">
        <title>Hybrid Genome Assemblies of two High G+C Isolates from Undergraduate Microbiology Courses.</title>
        <authorList>
            <person name="Ne Ville C.J."/>
            <person name="Enright D."/>
            <person name="Hernandez I."/>
            <person name="Dodsworth J."/>
            <person name="Orwin P.M."/>
        </authorList>
    </citation>
    <scope>NUCLEOTIDE SEQUENCE [LARGE SCALE GENOMIC DNA]</scope>
    <source>
        <strain evidence="6 7">CSUSB</strain>
    </source>
</reference>
<dbReference type="AlphaFoldDB" id="A0A6I6HLY1"/>
<organism evidence="6 7">
    <name type="scientific">Variovorax paradoxus</name>
    <dbReference type="NCBI Taxonomy" id="34073"/>
    <lineage>
        <taxon>Bacteria</taxon>
        <taxon>Pseudomonadati</taxon>
        <taxon>Pseudomonadota</taxon>
        <taxon>Betaproteobacteria</taxon>
        <taxon>Burkholderiales</taxon>
        <taxon>Comamonadaceae</taxon>
        <taxon>Variovorax</taxon>
    </lineage>
</organism>
<dbReference type="PROSITE" id="PS50937">
    <property type="entry name" value="HTH_MERR_2"/>
    <property type="match status" value="1"/>
</dbReference>
<evidence type="ECO:0000313" key="7">
    <source>
        <dbReference type="Proteomes" id="UP000425817"/>
    </source>
</evidence>
<dbReference type="Proteomes" id="UP000425817">
    <property type="component" value="Chromosome"/>
</dbReference>
<evidence type="ECO:0000256" key="2">
    <source>
        <dbReference type="ARBA" id="ARBA00023015"/>
    </source>
</evidence>
<dbReference type="Pfam" id="PF13411">
    <property type="entry name" value="MerR_1"/>
    <property type="match status" value="1"/>
</dbReference>
<dbReference type="PRINTS" id="PR00040">
    <property type="entry name" value="HTHMERR"/>
</dbReference>
<dbReference type="SUPFAM" id="SSF46955">
    <property type="entry name" value="Putative DNA-binding domain"/>
    <property type="match status" value="1"/>
</dbReference>
<keyword evidence="4" id="KW-0804">Transcription</keyword>
<keyword evidence="3" id="KW-0238">DNA-binding</keyword>
<evidence type="ECO:0000256" key="3">
    <source>
        <dbReference type="ARBA" id="ARBA00023125"/>
    </source>
</evidence>
<dbReference type="GO" id="GO:0003700">
    <property type="term" value="F:DNA-binding transcription factor activity"/>
    <property type="evidence" value="ECO:0007669"/>
    <property type="project" value="InterPro"/>
</dbReference>
<dbReference type="InterPro" id="IPR009061">
    <property type="entry name" value="DNA-bd_dom_put_sf"/>
</dbReference>
<gene>
    <name evidence="6" type="ORF">GOQ09_21130</name>
</gene>
<dbReference type="PANTHER" id="PTHR30204:SF69">
    <property type="entry name" value="MERR-FAMILY TRANSCRIPTIONAL REGULATOR"/>
    <property type="match status" value="1"/>
</dbReference>
<dbReference type="SMART" id="SM00422">
    <property type="entry name" value="HTH_MERR"/>
    <property type="match status" value="1"/>
</dbReference>
<protein>
    <submittedName>
        <fullName evidence="6">MerR family transcriptional regulator</fullName>
    </submittedName>
</protein>
<dbReference type="OrthoDB" id="9808480at2"/>
<dbReference type="GO" id="GO:0003677">
    <property type="term" value="F:DNA binding"/>
    <property type="evidence" value="ECO:0007669"/>
    <property type="project" value="UniProtKB-KW"/>
</dbReference>
<dbReference type="Gene3D" id="1.10.1660.10">
    <property type="match status" value="1"/>
</dbReference>
<accession>A0A6I6HLY1</accession>
<dbReference type="InterPro" id="IPR012925">
    <property type="entry name" value="TipAS_dom"/>
</dbReference>
<dbReference type="PANTHER" id="PTHR30204">
    <property type="entry name" value="REDOX-CYCLING DRUG-SENSING TRANSCRIPTIONAL ACTIVATOR SOXR"/>
    <property type="match status" value="1"/>
</dbReference>
<proteinExistence type="predicted"/>
<dbReference type="InterPro" id="IPR000551">
    <property type="entry name" value="MerR-type_HTH_dom"/>
</dbReference>
<evidence type="ECO:0000313" key="6">
    <source>
        <dbReference type="EMBL" id="QGW83928.1"/>
    </source>
</evidence>
<sequence>MFLKIGELARRTGLTVRALRHYDDIALLVPSERSSGGYRLYGRKDVARLYRIQALRRLDLPLADIQQLLDDDAGGLSEVVARQVAQLDDEILRASALRTHLLAVQGLLRASEEPGIDDWLLALESMVAGAKYFSDDEQRTLKTQRRGSADAMAPERAELSACLHSLVEAGASPESPQAQALAQRWIALLLEEAGGDEGLLMKLYAMHWNEPSLHALTGVDRAGIRYISHAMAFARLQLYAPYCSEEDMATLRRHYVAQTDAWPPLIAEVRQQMTAKAPTHGPAMRALALRWQALSLAKAGGDAALHAKLQQAFRQDATLRAGSGIDEALAAYVGQAIAQLGGTPALMNKPESPQ</sequence>
<evidence type="ECO:0000256" key="1">
    <source>
        <dbReference type="ARBA" id="ARBA00022491"/>
    </source>
</evidence>
<evidence type="ECO:0000256" key="4">
    <source>
        <dbReference type="ARBA" id="ARBA00023163"/>
    </source>
</evidence>